<organism evidence="2 3">
    <name type="scientific">Marilutibacter maris</name>
    <dbReference type="NCBI Taxonomy" id="1605891"/>
    <lineage>
        <taxon>Bacteria</taxon>
        <taxon>Pseudomonadati</taxon>
        <taxon>Pseudomonadota</taxon>
        <taxon>Gammaproteobacteria</taxon>
        <taxon>Lysobacterales</taxon>
        <taxon>Lysobacteraceae</taxon>
        <taxon>Marilutibacter</taxon>
    </lineage>
</organism>
<proteinExistence type="predicted"/>
<keyword evidence="1" id="KW-0732">Signal</keyword>
<dbReference type="EMBL" id="VICD02000328">
    <property type="protein sequence ID" value="KAB8162456.1"/>
    <property type="molecule type" value="Genomic_DNA"/>
</dbReference>
<evidence type="ECO:0000313" key="2">
    <source>
        <dbReference type="EMBL" id="KAB8162456.1"/>
    </source>
</evidence>
<evidence type="ECO:0000256" key="1">
    <source>
        <dbReference type="SAM" id="SignalP"/>
    </source>
</evidence>
<comment type="caution">
    <text evidence="2">The sequence shown here is derived from an EMBL/GenBank/DDBJ whole genome shotgun (WGS) entry which is preliminary data.</text>
</comment>
<dbReference type="AlphaFoldDB" id="A0A5N6A3H7"/>
<feature type="signal peptide" evidence="1">
    <location>
        <begin position="1"/>
        <end position="35"/>
    </location>
</feature>
<dbReference type="PROSITE" id="PS51257">
    <property type="entry name" value="PROKAR_LIPOPROTEIN"/>
    <property type="match status" value="1"/>
</dbReference>
<dbReference type="Proteomes" id="UP000320431">
    <property type="component" value="Unassembled WGS sequence"/>
</dbReference>
<name>A0A5N6A3H7_9GAMM</name>
<accession>A0A5N6A3H7</accession>
<dbReference type="RefSeq" id="WP_141483423.1">
    <property type="nucleotide sequence ID" value="NZ_VICD02000328.1"/>
</dbReference>
<sequence>MSMGHCRHIHSYRRHAGLSVSILAVALLGVGGCAAEDGEAMAAVSDDMPSVYADAKVETLADGGNAGQAEYQAMLQACQQAGVSTVPLSADDSALLGTGRLQWWITPERIALRREYWNLASSGDINQCHFSLEHSGVHEYIDAERSVAYELPGMAVASEGPGDPDALLRYAVEAVDANAEAAANGTGIERGARSEVQGQACLQWKSAQGVVCKWSGGAEWGFDASPGFFQVTDPLSEYEIILSQEPAAGNGARVTLTRFMLGEPWTKDALLPSEVEGREGS</sequence>
<gene>
    <name evidence="2" type="ORF">FKV24_018355</name>
</gene>
<evidence type="ECO:0008006" key="4">
    <source>
        <dbReference type="Google" id="ProtNLM"/>
    </source>
</evidence>
<protein>
    <recommendedName>
        <fullName evidence="4">Lipoprotein</fullName>
    </recommendedName>
</protein>
<evidence type="ECO:0000313" key="3">
    <source>
        <dbReference type="Proteomes" id="UP000320431"/>
    </source>
</evidence>
<feature type="chain" id="PRO_5024297223" description="Lipoprotein" evidence="1">
    <location>
        <begin position="36"/>
        <end position="281"/>
    </location>
</feature>
<reference evidence="2 3" key="1">
    <citation type="submission" date="2019-10" db="EMBL/GenBank/DDBJ databases">
        <title>Lysobacter alkalisoli sp. nov., isolated from saline-alkaline soil.</title>
        <authorList>
            <person name="Sun J.-Q."/>
        </authorList>
    </citation>
    <scope>NUCLEOTIDE SEQUENCE [LARGE SCALE GENOMIC DNA]</scope>
    <source>
        <strain evidence="2 3">KCTC 42381</strain>
    </source>
</reference>